<dbReference type="Gene3D" id="3.40.50.720">
    <property type="entry name" value="NAD(P)-binding Rossmann-like Domain"/>
    <property type="match status" value="1"/>
</dbReference>
<dbReference type="Pfam" id="PF00106">
    <property type="entry name" value="adh_short"/>
    <property type="match status" value="1"/>
</dbReference>
<comment type="similarity">
    <text evidence="1">Belongs to the short-chain dehydrogenases/reductases (SDR) family.</text>
</comment>
<organism evidence="4 5">
    <name type="scientific">Purpureocillium lilacinum</name>
    <name type="common">Paecilomyces lilacinus</name>
    <dbReference type="NCBI Taxonomy" id="33203"/>
    <lineage>
        <taxon>Eukaryota</taxon>
        <taxon>Fungi</taxon>
        <taxon>Dikarya</taxon>
        <taxon>Ascomycota</taxon>
        <taxon>Pezizomycotina</taxon>
        <taxon>Sordariomycetes</taxon>
        <taxon>Hypocreomycetidae</taxon>
        <taxon>Hypocreales</taxon>
        <taxon>Ophiocordycipitaceae</taxon>
        <taxon>Purpureocillium</taxon>
    </lineage>
</organism>
<dbReference type="PANTHER" id="PTHR42901">
    <property type="entry name" value="ALCOHOL DEHYDROGENASE"/>
    <property type="match status" value="1"/>
</dbReference>
<gene>
    <name evidence="4" type="ORF">VFPBJ_11564</name>
</gene>
<evidence type="ECO:0000313" key="4">
    <source>
        <dbReference type="EMBL" id="OAQ60075.1"/>
    </source>
</evidence>
<evidence type="ECO:0000313" key="5">
    <source>
        <dbReference type="Proteomes" id="UP000078240"/>
    </source>
</evidence>
<dbReference type="EMBL" id="LSBH01000034">
    <property type="protein sequence ID" value="OAQ60075.1"/>
    <property type="molecule type" value="Genomic_DNA"/>
</dbReference>
<keyword evidence="2" id="KW-0560">Oxidoreductase</keyword>
<evidence type="ECO:0000256" key="2">
    <source>
        <dbReference type="ARBA" id="ARBA00023002"/>
    </source>
</evidence>
<dbReference type="SMART" id="SM00822">
    <property type="entry name" value="PKS_KR"/>
    <property type="match status" value="1"/>
</dbReference>
<evidence type="ECO:0000256" key="1">
    <source>
        <dbReference type="ARBA" id="ARBA00006484"/>
    </source>
</evidence>
<evidence type="ECO:0000259" key="3">
    <source>
        <dbReference type="SMART" id="SM00822"/>
    </source>
</evidence>
<dbReference type="GO" id="GO:0016491">
    <property type="term" value="F:oxidoreductase activity"/>
    <property type="evidence" value="ECO:0007669"/>
    <property type="project" value="UniProtKB-KW"/>
</dbReference>
<dbReference type="InterPro" id="IPR057326">
    <property type="entry name" value="KR_dom"/>
</dbReference>
<dbReference type="CDD" id="cd05233">
    <property type="entry name" value="SDR_c"/>
    <property type="match status" value="1"/>
</dbReference>
<dbReference type="Proteomes" id="UP000078240">
    <property type="component" value="Unassembled WGS sequence"/>
</dbReference>
<dbReference type="PRINTS" id="PR00081">
    <property type="entry name" value="GDHRDH"/>
</dbReference>
<dbReference type="PANTHER" id="PTHR42901:SF1">
    <property type="entry name" value="ALCOHOL DEHYDROGENASE"/>
    <property type="match status" value="1"/>
</dbReference>
<reference evidence="4 5" key="1">
    <citation type="submission" date="2016-01" db="EMBL/GenBank/DDBJ databases">
        <title>Biosynthesis of antibiotic leucinostatins and their inhibition on Phytophthora in bio-control Purpureocillium lilacinum.</title>
        <authorList>
            <person name="Wang G."/>
            <person name="Liu Z."/>
            <person name="Lin R."/>
            <person name="Li E."/>
            <person name="Mao Z."/>
            <person name="Ling J."/>
            <person name="Yin W."/>
            <person name="Xie B."/>
        </authorList>
    </citation>
    <scope>NUCLEOTIDE SEQUENCE [LARGE SCALE GENOMIC DNA]</scope>
    <source>
        <strain evidence="4">PLBJ-1</strain>
    </source>
</reference>
<proteinExistence type="inferred from homology"/>
<dbReference type="InterPro" id="IPR036291">
    <property type="entry name" value="NAD(P)-bd_dom_sf"/>
</dbReference>
<accession>A0A179F3S7</accession>
<name>A0A179F3S7_PURLI</name>
<sequence length="284" mass="29800">MIPKIISFTKTWHSQPYPFISPSRPELSAAGKNVVVTGGGTGIGLAISTAFARAGAKSVAIIGRRVEKLEAGVTAIRAAAGQSVAVRYEVADLVRVDDVRRALRSTGDHSGNIDILVSNAGAVPVPGPVADLKPVDLTSAFEGNVLAPLNVLQAFLPLAGPEPVLLSTSSSMSHWSPTPGLGIYTVTKAAALKLMDVAAVENPELRIVNVQPGWVATDMNGHQEEAPDSADLPGNFYVWLASNEAALLRGKLVWANWDAEELVARASEIANSRLLSTVLDGVPM</sequence>
<feature type="domain" description="Ketoreductase" evidence="3">
    <location>
        <begin position="32"/>
        <end position="193"/>
    </location>
</feature>
<dbReference type="InterPro" id="IPR002347">
    <property type="entry name" value="SDR_fam"/>
</dbReference>
<dbReference type="SUPFAM" id="SSF51735">
    <property type="entry name" value="NAD(P)-binding Rossmann-fold domains"/>
    <property type="match status" value="1"/>
</dbReference>
<protein>
    <submittedName>
        <fullName evidence="4">Oxidoreductase, short chain dehydrogenase/reductase family</fullName>
    </submittedName>
</protein>
<dbReference type="AlphaFoldDB" id="A0A179F3S7"/>
<comment type="caution">
    <text evidence="4">The sequence shown here is derived from an EMBL/GenBank/DDBJ whole genome shotgun (WGS) entry which is preliminary data.</text>
</comment>